<evidence type="ECO:0000259" key="8">
    <source>
        <dbReference type="PROSITE" id="PS50054"/>
    </source>
</evidence>
<dbReference type="SMART" id="SM00195">
    <property type="entry name" value="DSPc"/>
    <property type="match status" value="1"/>
</dbReference>
<dbReference type="Proteomes" id="UP000034805">
    <property type="component" value="Unassembled WGS sequence"/>
</dbReference>
<evidence type="ECO:0000313" key="11">
    <source>
        <dbReference type="Proteomes" id="UP000034805"/>
    </source>
</evidence>
<dbReference type="InterPro" id="IPR000387">
    <property type="entry name" value="Tyr_Pase_dom"/>
</dbReference>
<gene>
    <name evidence="10" type="ORF">Z043_108659</name>
</gene>
<feature type="domain" description="Tyrosine-protein phosphatase" evidence="8">
    <location>
        <begin position="91"/>
        <end position="262"/>
    </location>
</feature>
<dbReference type="InterPro" id="IPR016130">
    <property type="entry name" value="Tyr_Pase_AS"/>
</dbReference>
<dbReference type="InterPro" id="IPR020422">
    <property type="entry name" value="TYR_PHOSPHATASE_DUAL_dom"/>
</dbReference>
<dbReference type="InterPro" id="IPR050561">
    <property type="entry name" value="PTP"/>
</dbReference>
<dbReference type="PANTHER" id="PTHR23339">
    <property type="entry name" value="TYROSINE SPECIFIC PROTEIN PHOSPHATASE AND DUAL SPECIFICITY PROTEIN PHOSPHATASE"/>
    <property type="match status" value="1"/>
</dbReference>
<evidence type="ECO:0000256" key="6">
    <source>
        <dbReference type="ARBA" id="ARBA00072096"/>
    </source>
</evidence>
<dbReference type="STRING" id="113540.ENSSFOP00015023137"/>
<keyword evidence="3" id="KW-0904">Protein phosphatase</keyword>
<evidence type="ECO:0000256" key="5">
    <source>
        <dbReference type="ARBA" id="ARBA00060867"/>
    </source>
</evidence>
<accession>A0A0P7YW49</accession>
<feature type="domain" description="Tyrosine specific protein phosphatases" evidence="9">
    <location>
        <begin position="177"/>
        <end position="244"/>
    </location>
</feature>
<evidence type="ECO:0000259" key="9">
    <source>
        <dbReference type="PROSITE" id="PS50056"/>
    </source>
</evidence>
<proteinExistence type="inferred from homology"/>
<dbReference type="InterPro" id="IPR029021">
    <property type="entry name" value="Prot-tyrosine_phosphatase-like"/>
</dbReference>
<reference evidence="10 11" key="1">
    <citation type="submission" date="2015-08" db="EMBL/GenBank/DDBJ databases">
        <title>The genome of the Asian arowana (Scleropages formosus).</title>
        <authorList>
            <person name="Tan M.H."/>
            <person name="Gan H.M."/>
            <person name="Croft L.J."/>
            <person name="Austin C.M."/>
        </authorList>
    </citation>
    <scope>NUCLEOTIDE SEQUENCE [LARGE SCALE GENOMIC DNA]</scope>
    <source>
        <strain evidence="10">Aro1</strain>
    </source>
</reference>
<keyword evidence="2" id="KW-0378">Hydrolase</keyword>
<dbReference type="FunFam" id="3.90.190.10:FF:000027">
    <property type="entry name" value="Protein tyrosine phosphatase domain containing 1"/>
    <property type="match status" value="1"/>
</dbReference>
<name>A0A0P7YW49_SCLFO</name>
<dbReference type="SUPFAM" id="SSF52799">
    <property type="entry name" value="(Phosphotyrosine protein) phosphatases II"/>
    <property type="match status" value="1"/>
</dbReference>
<comment type="caution">
    <text evidence="10">The sequence shown here is derived from an EMBL/GenBank/DDBJ whole genome shotgun (WGS) entry which is preliminary data.</text>
</comment>
<feature type="region of interest" description="Disordered" evidence="7">
    <location>
        <begin position="528"/>
        <end position="554"/>
    </location>
</feature>
<dbReference type="CDD" id="cd14506">
    <property type="entry name" value="PTP_PTPDC1"/>
    <property type="match status" value="1"/>
</dbReference>
<dbReference type="GO" id="GO:0060271">
    <property type="term" value="P:cilium assembly"/>
    <property type="evidence" value="ECO:0007669"/>
    <property type="project" value="InterPro"/>
</dbReference>
<sequence>MQRTAMAAGISLHSDLPHAMHKVSIVESTQGTEMEMVSVRVPTAKYTKVGETLRHVIPGHMQCSMTCGGRACKYENPSRWSEEEQAIKGLYSSWITDNLLAMARPSTEIIQKYNIIDQFQDCGLRTVINLQRPGEHASCGNPLEPESGFTYRPEIFMEASIYFYNFGWKDYGVASLTTILDMVKVMSFAIQEGKVAVHCHAGLGRTGVLIACYLVFTTRMSADQAILFVRAKRPNSIQTRGQLLCVREFAQFLVPLRSVFSCAEPRTNAVTLAQYLTRQRHLLHGYEARRLKHVPKVVQLVCKALLDVAEGRQASQEEVLEIPDLTAEVEKTVSQQAIQQLGKEMMGKGIAVVQACLSDPPTLAKLPSAALHNMWTRDDVDNNQPSFCLRKTHSYSDSDLQGLASMLTWAESPLNLLVCQPFSGIPDKLRLSQSDVTEACVSADLHFLPVLSVHQASGSNPSPDLFPTPPWEAKARPSVADSSPLFRRRRKPLSESQRSMSLGSWGRGHPPAVKSVVPAWLTEHRAEVPPDPDGLSSAADHLATNTMGDDGDNRSEVPLITVHTELPLEARRLLVAQALSLDLDQDGKEYRHKVLKWQTELNSREGAWDRMCNERDPFVLSGLLWSWLEQLKEPVLSKVDVLELSRHKSECYQDPQHALSCLDKGPRQTLLCILDCAAHVAEVPQELEDAFLQRTIKAFTKMRPSSDEGAAVYESLKAILAPVLHEMKRRAAGESQIMCQCLHGP</sequence>
<evidence type="ECO:0000256" key="2">
    <source>
        <dbReference type="ARBA" id="ARBA00022801"/>
    </source>
</evidence>
<dbReference type="PROSITE" id="PS50056">
    <property type="entry name" value="TYR_PHOSPHATASE_2"/>
    <property type="match status" value="1"/>
</dbReference>
<comment type="function">
    <text evidence="4">May play roles in cilia formation and/or maintenance.</text>
</comment>
<keyword evidence="1" id="KW-0970">Cilium biogenesis/degradation</keyword>
<dbReference type="AlphaFoldDB" id="A0A0P7YW49"/>
<dbReference type="PROSITE" id="PS00383">
    <property type="entry name" value="TYR_PHOSPHATASE_1"/>
    <property type="match status" value="1"/>
</dbReference>
<evidence type="ECO:0000256" key="3">
    <source>
        <dbReference type="ARBA" id="ARBA00022912"/>
    </source>
</evidence>
<dbReference type="PROSITE" id="PS50054">
    <property type="entry name" value="TYR_PHOSPHATASE_DUAL"/>
    <property type="match status" value="1"/>
</dbReference>
<evidence type="ECO:0000256" key="4">
    <source>
        <dbReference type="ARBA" id="ARBA00056295"/>
    </source>
</evidence>
<dbReference type="InterPro" id="IPR049573">
    <property type="entry name" value="PTPDC1_PTP"/>
</dbReference>
<organism evidence="10 11">
    <name type="scientific">Scleropages formosus</name>
    <name type="common">Asian bonytongue</name>
    <name type="synonym">Osteoglossum formosum</name>
    <dbReference type="NCBI Taxonomy" id="113540"/>
    <lineage>
        <taxon>Eukaryota</taxon>
        <taxon>Metazoa</taxon>
        <taxon>Chordata</taxon>
        <taxon>Craniata</taxon>
        <taxon>Vertebrata</taxon>
        <taxon>Euteleostomi</taxon>
        <taxon>Actinopterygii</taxon>
        <taxon>Neopterygii</taxon>
        <taxon>Teleostei</taxon>
        <taxon>Osteoglossocephala</taxon>
        <taxon>Osteoglossomorpha</taxon>
        <taxon>Osteoglossiformes</taxon>
        <taxon>Osteoglossidae</taxon>
        <taxon>Scleropages</taxon>
    </lineage>
</organism>
<evidence type="ECO:0000256" key="1">
    <source>
        <dbReference type="ARBA" id="ARBA00022794"/>
    </source>
</evidence>
<protein>
    <recommendedName>
        <fullName evidence="6">Protein tyrosine phosphatase domain-containing protein 1</fullName>
    </recommendedName>
</protein>
<dbReference type="GO" id="GO:0004725">
    <property type="term" value="F:protein tyrosine phosphatase activity"/>
    <property type="evidence" value="ECO:0007669"/>
    <property type="project" value="InterPro"/>
</dbReference>
<comment type="similarity">
    <text evidence="5">Belongs to the protein-tyrosine phosphatase family. Non-receptor class PTPDC1 subfamily.</text>
</comment>
<dbReference type="Gene3D" id="3.90.190.10">
    <property type="entry name" value="Protein tyrosine phosphatase superfamily"/>
    <property type="match status" value="1"/>
</dbReference>
<evidence type="ECO:0000313" key="10">
    <source>
        <dbReference type="EMBL" id="KPP72350.1"/>
    </source>
</evidence>
<dbReference type="InterPro" id="IPR003595">
    <property type="entry name" value="Tyr_Pase_cat"/>
</dbReference>
<dbReference type="EMBL" id="JARO02002577">
    <property type="protein sequence ID" value="KPP72350.1"/>
    <property type="molecule type" value="Genomic_DNA"/>
</dbReference>
<dbReference type="SMART" id="SM00404">
    <property type="entry name" value="PTPc_motif"/>
    <property type="match status" value="1"/>
</dbReference>
<dbReference type="Pfam" id="PF00782">
    <property type="entry name" value="DSPc"/>
    <property type="match status" value="1"/>
</dbReference>
<feature type="region of interest" description="Disordered" evidence="7">
    <location>
        <begin position="458"/>
        <end position="508"/>
    </location>
</feature>
<evidence type="ECO:0000256" key="7">
    <source>
        <dbReference type="SAM" id="MobiDB-lite"/>
    </source>
</evidence>
<dbReference type="InterPro" id="IPR000340">
    <property type="entry name" value="Dual-sp_phosphatase_cat-dom"/>
</dbReference>